<dbReference type="EMBL" id="VUJW01000010">
    <property type="protein sequence ID" value="KAA1426009.1"/>
    <property type="molecule type" value="Genomic_DNA"/>
</dbReference>
<dbReference type="Pfam" id="PF00005">
    <property type="entry name" value="ABC_tran"/>
    <property type="match status" value="1"/>
</dbReference>
<evidence type="ECO:0000256" key="2">
    <source>
        <dbReference type="ARBA" id="ARBA00022448"/>
    </source>
</evidence>
<dbReference type="GO" id="GO:0016887">
    <property type="term" value="F:ATP hydrolysis activity"/>
    <property type="evidence" value="ECO:0007669"/>
    <property type="project" value="InterPro"/>
</dbReference>
<evidence type="ECO:0000313" key="7">
    <source>
        <dbReference type="EMBL" id="KAA1426009.1"/>
    </source>
</evidence>
<dbReference type="Gene3D" id="3.40.50.300">
    <property type="entry name" value="P-loop containing nucleotide triphosphate hydrolases"/>
    <property type="match status" value="1"/>
</dbReference>
<dbReference type="InterPro" id="IPR003593">
    <property type="entry name" value="AAA+_ATPase"/>
</dbReference>
<evidence type="ECO:0000259" key="5">
    <source>
        <dbReference type="PROSITE" id="PS50042"/>
    </source>
</evidence>
<name>A0A5B1M1N3_9ACTN</name>
<keyword evidence="3" id="KW-0547">Nucleotide-binding</keyword>
<dbReference type="PROSITE" id="PS50042">
    <property type="entry name" value="CNMP_BINDING_3"/>
    <property type="match status" value="1"/>
</dbReference>
<evidence type="ECO:0000256" key="4">
    <source>
        <dbReference type="ARBA" id="ARBA00022840"/>
    </source>
</evidence>
<dbReference type="GO" id="GO:0005886">
    <property type="term" value="C:plasma membrane"/>
    <property type="evidence" value="ECO:0007669"/>
    <property type="project" value="TreeGrafter"/>
</dbReference>
<comment type="caution">
    <text evidence="7">The sequence shown here is derived from an EMBL/GenBank/DDBJ whole genome shotgun (WGS) entry which is preliminary data.</text>
</comment>
<organism evidence="7 8">
    <name type="scientific">Nocardioides antri</name>
    <dbReference type="NCBI Taxonomy" id="2607659"/>
    <lineage>
        <taxon>Bacteria</taxon>
        <taxon>Bacillati</taxon>
        <taxon>Actinomycetota</taxon>
        <taxon>Actinomycetes</taxon>
        <taxon>Propionibacteriales</taxon>
        <taxon>Nocardioidaceae</taxon>
        <taxon>Nocardioides</taxon>
    </lineage>
</organism>
<dbReference type="InterPro" id="IPR014710">
    <property type="entry name" value="RmlC-like_jellyroll"/>
</dbReference>
<dbReference type="SMART" id="SM00100">
    <property type="entry name" value="cNMP"/>
    <property type="match status" value="1"/>
</dbReference>
<evidence type="ECO:0000256" key="3">
    <source>
        <dbReference type="ARBA" id="ARBA00022741"/>
    </source>
</evidence>
<dbReference type="PROSITE" id="PS00211">
    <property type="entry name" value="ABC_TRANSPORTER_1"/>
    <property type="match status" value="1"/>
</dbReference>
<protein>
    <submittedName>
        <fullName evidence="7">ATP-binding cassette domain-containing protein</fullName>
    </submittedName>
</protein>
<feature type="domain" description="ABC transporter" evidence="6">
    <location>
        <begin position="4"/>
        <end position="242"/>
    </location>
</feature>
<comment type="similarity">
    <text evidence="1">Belongs to the ABC transporter superfamily.</text>
</comment>
<dbReference type="RefSeq" id="WP_149751628.1">
    <property type="nucleotide sequence ID" value="NZ_VUJW01000010.1"/>
</dbReference>
<dbReference type="InterPro" id="IPR027417">
    <property type="entry name" value="P-loop_NTPase"/>
</dbReference>
<proteinExistence type="inferred from homology"/>
<dbReference type="InterPro" id="IPR018490">
    <property type="entry name" value="cNMP-bd_dom_sf"/>
</dbReference>
<dbReference type="InterPro" id="IPR015854">
    <property type="entry name" value="ABC_transpr_LolD-like"/>
</dbReference>
<evidence type="ECO:0000259" key="6">
    <source>
        <dbReference type="PROSITE" id="PS50893"/>
    </source>
</evidence>
<evidence type="ECO:0000256" key="1">
    <source>
        <dbReference type="ARBA" id="ARBA00005417"/>
    </source>
</evidence>
<dbReference type="CDD" id="cd03255">
    <property type="entry name" value="ABC_MJ0796_LolCDE_FtsE"/>
    <property type="match status" value="1"/>
</dbReference>
<dbReference type="PRINTS" id="PR00103">
    <property type="entry name" value="CAMPKINASE"/>
</dbReference>
<dbReference type="SUPFAM" id="SSF51206">
    <property type="entry name" value="cAMP-binding domain-like"/>
    <property type="match status" value="1"/>
</dbReference>
<dbReference type="CDD" id="cd00038">
    <property type="entry name" value="CAP_ED"/>
    <property type="match status" value="1"/>
</dbReference>
<dbReference type="PROSITE" id="PS50893">
    <property type="entry name" value="ABC_TRANSPORTER_2"/>
    <property type="match status" value="1"/>
</dbReference>
<gene>
    <name evidence="7" type="ORF">F0U47_16880</name>
</gene>
<dbReference type="InterPro" id="IPR000595">
    <property type="entry name" value="cNMP-bd_dom"/>
</dbReference>
<sequence length="321" mass="34710">MSDLVVSDLTVEFDSGGYPIRPLNHLSMSAADGELVVLLGPSGCGKTTLLSCLAGLLTPTAGSITLGDTDLLGMGPKELAEYRRRHVGVVFQAFNLVPSLTALGNVVAPMTLAGLRRPEAHRRATELLTSVGLAERMNHRPSKMSGGQQQRVAIARALVHEPRLVLADEPTAHLDHIQVEGVLRLIRELAQPGRMVVVATHDDRITHIADRVVELVPSGSVAEREPEDVVLADGEVLFRQGDPGDLVYVVKSGYVEIYRELSDGREEQVDVMGPGRYFGELAPLLRLPRSASVRAAGDAVVTGYTLRRFRRDHPSLSLAKS</sequence>
<dbReference type="PANTHER" id="PTHR24220:SF689">
    <property type="entry name" value="LIPOPROTEIN-RELEASING SYSTEM ATP-BINDING PROTEIN LOLD"/>
    <property type="match status" value="1"/>
</dbReference>
<dbReference type="InterPro" id="IPR017871">
    <property type="entry name" value="ABC_transporter-like_CS"/>
</dbReference>
<keyword evidence="2" id="KW-0813">Transport</keyword>
<dbReference type="Proteomes" id="UP000324351">
    <property type="component" value="Unassembled WGS sequence"/>
</dbReference>
<dbReference type="InterPro" id="IPR017911">
    <property type="entry name" value="MacB-like_ATP-bd"/>
</dbReference>
<dbReference type="Pfam" id="PF00027">
    <property type="entry name" value="cNMP_binding"/>
    <property type="match status" value="1"/>
</dbReference>
<dbReference type="AlphaFoldDB" id="A0A5B1M1N3"/>
<dbReference type="SMART" id="SM00382">
    <property type="entry name" value="AAA"/>
    <property type="match status" value="1"/>
</dbReference>
<evidence type="ECO:0000313" key="8">
    <source>
        <dbReference type="Proteomes" id="UP000324351"/>
    </source>
</evidence>
<reference evidence="7 8" key="2">
    <citation type="submission" date="2019-09" db="EMBL/GenBank/DDBJ databases">
        <authorList>
            <person name="Jin C."/>
        </authorList>
    </citation>
    <scope>NUCLEOTIDE SEQUENCE [LARGE SCALE GENOMIC DNA]</scope>
    <source>
        <strain evidence="7 8">BN140041</strain>
    </source>
</reference>
<keyword evidence="8" id="KW-1185">Reference proteome</keyword>
<dbReference type="GO" id="GO:0005524">
    <property type="term" value="F:ATP binding"/>
    <property type="evidence" value="ECO:0007669"/>
    <property type="project" value="UniProtKB-KW"/>
</dbReference>
<dbReference type="GO" id="GO:0022857">
    <property type="term" value="F:transmembrane transporter activity"/>
    <property type="evidence" value="ECO:0007669"/>
    <property type="project" value="TreeGrafter"/>
</dbReference>
<dbReference type="InterPro" id="IPR003439">
    <property type="entry name" value="ABC_transporter-like_ATP-bd"/>
</dbReference>
<keyword evidence="4 7" id="KW-0067">ATP-binding</keyword>
<reference evidence="7 8" key="1">
    <citation type="submission" date="2019-09" db="EMBL/GenBank/DDBJ databases">
        <title>Nocardioides panacisoli sp. nov., isolated from the soil of a ginseng field.</title>
        <authorList>
            <person name="Cho C."/>
        </authorList>
    </citation>
    <scope>NUCLEOTIDE SEQUENCE [LARGE SCALE GENOMIC DNA]</scope>
    <source>
        <strain evidence="7 8">BN140041</strain>
    </source>
</reference>
<dbReference type="Gene3D" id="2.60.120.10">
    <property type="entry name" value="Jelly Rolls"/>
    <property type="match status" value="1"/>
</dbReference>
<dbReference type="SUPFAM" id="SSF52540">
    <property type="entry name" value="P-loop containing nucleoside triphosphate hydrolases"/>
    <property type="match status" value="1"/>
</dbReference>
<accession>A0A5B1M1N3</accession>
<dbReference type="PANTHER" id="PTHR24220">
    <property type="entry name" value="IMPORT ATP-BINDING PROTEIN"/>
    <property type="match status" value="1"/>
</dbReference>
<feature type="domain" description="Cyclic nucleotide-binding" evidence="5">
    <location>
        <begin position="231"/>
        <end position="311"/>
    </location>
</feature>